<dbReference type="AlphaFoldDB" id="A0A2I0KZS3"/>
<gene>
    <name evidence="1" type="ORF">CRG98_005667</name>
</gene>
<keyword evidence="2" id="KW-1185">Reference proteome</keyword>
<sequence>MGNAICQFGGWQSCEYGGGTAGRSYSSLPKHCLNSFPKEVAQVRPIRGWSHIVAVGSVSPALRRGSADGTPSYRSWVRSWGCRPALT</sequence>
<organism evidence="1 2">
    <name type="scientific">Punica granatum</name>
    <name type="common">Pomegranate</name>
    <dbReference type="NCBI Taxonomy" id="22663"/>
    <lineage>
        <taxon>Eukaryota</taxon>
        <taxon>Viridiplantae</taxon>
        <taxon>Streptophyta</taxon>
        <taxon>Embryophyta</taxon>
        <taxon>Tracheophyta</taxon>
        <taxon>Spermatophyta</taxon>
        <taxon>Magnoliopsida</taxon>
        <taxon>eudicotyledons</taxon>
        <taxon>Gunneridae</taxon>
        <taxon>Pentapetalae</taxon>
        <taxon>rosids</taxon>
        <taxon>malvids</taxon>
        <taxon>Myrtales</taxon>
        <taxon>Lythraceae</taxon>
        <taxon>Punica</taxon>
    </lineage>
</organism>
<evidence type="ECO:0000313" key="2">
    <source>
        <dbReference type="Proteomes" id="UP000233551"/>
    </source>
</evidence>
<evidence type="ECO:0000313" key="1">
    <source>
        <dbReference type="EMBL" id="PKI73942.1"/>
    </source>
</evidence>
<protein>
    <submittedName>
        <fullName evidence="1">Uncharacterized protein</fullName>
    </submittedName>
</protein>
<reference evidence="1 2" key="1">
    <citation type="submission" date="2017-11" db="EMBL/GenBank/DDBJ databases">
        <title>De-novo sequencing of pomegranate (Punica granatum L.) genome.</title>
        <authorList>
            <person name="Akparov Z."/>
            <person name="Amiraslanov A."/>
            <person name="Hajiyeva S."/>
            <person name="Abbasov M."/>
            <person name="Kaur K."/>
            <person name="Hamwieh A."/>
            <person name="Solovyev V."/>
            <person name="Salamov A."/>
            <person name="Braich B."/>
            <person name="Kosarev P."/>
            <person name="Mahmoud A."/>
            <person name="Hajiyev E."/>
            <person name="Babayeva S."/>
            <person name="Izzatullayeva V."/>
            <person name="Mammadov A."/>
            <person name="Mammadov A."/>
            <person name="Sharifova S."/>
            <person name="Ojaghi J."/>
            <person name="Eynullazada K."/>
            <person name="Bayramov B."/>
            <person name="Abdulazimova A."/>
            <person name="Shahmuradov I."/>
        </authorList>
    </citation>
    <scope>NUCLEOTIDE SEQUENCE [LARGE SCALE GENOMIC DNA]</scope>
    <source>
        <strain evidence="2">cv. AG2017</strain>
        <tissue evidence="1">Leaf</tissue>
    </source>
</reference>
<accession>A0A2I0KZS3</accession>
<dbReference type="Proteomes" id="UP000233551">
    <property type="component" value="Unassembled WGS sequence"/>
</dbReference>
<name>A0A2I0KZS3_PUNGR</name>
<comment type="caution">
    <text evidence="1">The sequence shown here is derived from an EMBL/GenBank/DDBJ whole genome shotgun (WGS) entry which is preliminary data.</text>
</comment>
<dbReference type="EMBL" id="PGOL01000246">
    <property type="protein sequence ID" value="PKI73942.1"/>
    <property type="molecule type" value="Genomic_DNA"/>
</dbReference>
<proteinExistence type="predicted"/>